<protein>
    <submittedName>
        <fullName evidence="2">Uncharacterized protein</fullName>
    </submittedName>
</protein>
<keyword evidence="1" id="KW-0812">Transmembrane</keyword>
<keyword evidence="3" id="KW-1185">Reference proteome</keyword>
<dbReference type="Proteomes" id="UP000634476">
    <property type="component" value="Unassembled WGS sequence"/>
</dbReference>
<proteinExistence type="predicted"/>
<comment type="caution">
    <text evidence="2">The sequence shown here is derived from an EMBL/GenBank/DDBJ whole genome shotgun (WGS) entry which is preliminary data.</text>
</comment>
<accession>A0A8J3WWQ8</accession>
<evidence type="ECO:0000313" key="3">
    <source>
        <dbReference type="Proteomes" id="UP000634476"/>
    </source>
</evidence>
<reference evidence="2" key="1">
    <citation type="submission" date="2021-01" db="EMBL/GenBank/DDBJ databases">
        <title>Whole genome shotgun sequence of Planobispora takensis NBRC 109077.</title>
        <authorList>
            <person name="Komaki H."/>
            <person name="Tamura T."/>
        </authorList>
    </citation>
    <scope>NUCLEOTIDE SEQUENCE</scope>
    <source>
        <strain evidence="2">NBRC 109077</strain>
    </source>
</reference>
<evidence type="ECO:0000256" key="1">
    <source>
        <dbReference type="SAM" id="Phobius"/>
    </source>
</evidence>
<keyword evidence="1" id="KW-1133">Transmembrane helix</keyword>
<sequence>MPKIAPLGGPVTEVTVAVCSLVVAVVGLLVAMLAIRFAARQAAAAAEQVRTGNGFAGVSTTFGVFGLLHPLLRVFVDHPDLYPYFYQGKPVPRRGKDRVRVQVMAEMLADALSSALQMTGQIPSAKDGLSSWSLYVVHMLDTCGPLQEAMRRYPGWWPHLEELASSRTAGGRPAAPVPPVS</sequence>
<feature type="transmembrane region" description="Helical" evidence="1">
    <location>
        <begin position="14"/>
        <end position="35"/>
    </location>
</feature>
<dbReference type="AlphaFoldDB" id="A0A8J3WWQ8"/>
<evidence type="ECO:0000313" key="2">
    <source>
        <dbReference type="EMBL" id="GII05229.1"/>
    </source>
</evidence>
<name>A0A8J3WWQ8_9ACTN</name>
<dbReference type="EMBL" id="BOOK01000064">
    <property type="protein sequence ID" value="GII05229.1"/>
    <property type="molecule type" value="Genomic_DNA"/>
</dbReference>
<organism evidence="2 3">
    <name type="scientific">Planobispora takensis</name>
    <dbReference type="NCBI Taxonomy" id="1367882"/>
    <lineage>
        <taxon>Bacteria</taxon>
        <taxon>Bacillati</taxon>
        <taxon>Actinomycetota</taxon>
        <taxon>Actinomycetes</taxon>
        <taxon>Streptosporangiales</taxon>
        <taxon>Streptosporangiaceae</taxon>
        <taxon>Planobispora</taxon>
    </lineage>
</organism>
<keyword evidence="1" id="KW-0472">Membrane</keyword>
<gene>
    <name evidence="2" type="ORF">Pta02_72370</name>
</gene>